<evidence type="ECO:0000313" key="3">
    <source>
        <dbReference type="Proteomes" id="UP000054166"/>
    </source>
</evidence>
<sequence length="166" mass="17923">MSDATADFSMSTLSLNSCGSQNEDWDRSESDIQADSGLSDNKRTTTPRNSVVFPADGAERTPGRGVASKGERTLSELLKLHAEKGTEGRFSADEASRVAEVLGQWINSELSPYEAEDDFFSRSHDDSSISTKRSPSSPLDSNGRPRGQSESMVNYRPAIAADGVKT</sequence>
<dbReference type="OrthoDB" id="3247268at2759"/>
<feature type="region of interest" description="Disordered" evidence="1">
    <location>
        <begin position="1"/>
        <end position="72"/>
    </location>
</feature>
<accession>A0A0C3FPB4</accession>
<name>A0A0C3FPB4_PILCF</name>
<dbReference type="AlphaFoldDB" id="A0A0C3FPB4"/>
<keyword evidence="3" id="KW-1185">Reference proteome</keyword>
<gene>
    <name evidence="2" type="ORF">PILCRDRAFT_817086</name>
</gene>
<feature type="region of interest" description="Disordered" evidence="1">
    <location>
        <begin position="117"/>
        <end position="166"/>
    </location>
</feature>
<proteinExistence type="predicted"/>
<dbReference type="EMBL" id="KN832984">
    <property type="protein sequence ID" value="KIM85845.1"/>
    <property type="molecule type" value="Genomic_DNA"/>
</dbReference>
<feature type="compositionally biased region" description="Polar residues" evidence="1">
    <location>
        <begin position="31"/>
        <end position="49"/>
    </location>
</feature>
<dbReference type="InParanoid" id="A0A0C3FPB4"/>
<dbReference type="HOGENOM" id="CLU_116380_0_0_1"/>
<dbReference type="STRING" id="765440.A0A0C3FPB4"/>
<dbReference type="Proteomes" id="UP000054166">
    <property type="component" value="Unassembled WGS sequence"/>
</dbReference>
<reference evidence="2 3" key="1">
    <citation type="submission" date="2014-04" db="EMBL/GenBank/DDBJ databases">
        <authorList>
            <consortium name="DOE Joint Genome Institute"/>
            <person name="Kuo A."/>
            <person name="Tarkka M."/>
            <person name="Buscot F."/>
            <person name="Kohler A."/>
            <person name="Nagy L.G."/>
            <person name="Floudas D."/>
            <person name="Copeland A."/>
            <person name="Barry K.W."/>
            <person name="Cichocki N."/>
            <person name="Veneault-Fourrey C."/>
            <person name="LaButti K."/>
            <person name="Lindquist E.A."/>
            <person name="Lipzen A."/>
            <person name="Lundell T."/>
            <person name="Morin E."/>
            <person name="Murat C."/>
            <person name="Sun H."/>
            <person name="Tunlid A."/>
            <person name="Henrissat B."/>
            <person name="Grigoriev I.V."/>
            <person name="Hibbett D.S."/>
            <person name="Martin F."/>
            <person name="Nordberg H.P."/>
            <person name="Cantor M.N."/>
            <person name="Hua S.X."/>
        </authorList>
    </citation>
    <scope>NUCLEOTIDE SEQUENCE [LARGE SCALE GENOMIC DNA]</scope>
    <source>
        <strain evidence="2 3">F 1598</strain>
    </source>
</reference>
<protein>
    <submittedName>
        <fullName evidence="2">Uncharacterized protein</fullName>
    </submittedName>
</protein>
<feature type="compositionally biased region" description="Low complexity" evidence="1">
    <location>
        <begin position="128"/>
        <end position="137"/>
    </location>
</feature>
<evidence type="ECO:0000313" key="2">
    <source>
        <dbReference type="EMBL" id="KIM85845.1"/>
    </source>
</evidence>
<feature type="compositionally biased region" description="Polar residues" evidence="1">
    <location>
        <begin position="8"/>
        <end position="22"/>
    </location>
</feature>
<reference evidence="3" key="2">
    <citation type="submission" date="2015-01" db="EMBL/GenBank/DDBJ databases">
        <title>Evolutionary Origins and Diversification of the Mycorrhizal Mutualists.</title>
        <authorList>
            <consortium name="DOE Joint Genome Institute"/>
            <consortium name="Mycorrhizal Genomics Consortium"/>
            <person name="Kohler A."/>
            <person name="Kuo A."/>
            <person name="Nagy L.G."/>
            <person name="Floudas D."/>
            <person name="Copeland A."/>
            <person name="Barry K.W."/>
            <person name="Cichocki N."/>
            <person name="Veneault-Fourrey C."/>
            <person name="LaButti K."/>
            <person name="Lindquist E.A."/>
            <person name="Lipzen A."/>
            <person name="Lundell T."/>
            <person name="Morin E."/>
            <person name="Murat C."/>
            <person name="Riley R."/>
            <person name="Ohm R."/>
            <person name="Sun H."/>
            <person name="Tunlid A."/>
            <person name="Henrissat B."/>
            <person name="Grigoriev I.V."/>
            <person name="Hibbett D.S."/>
            <person name="Martin F."/>
        </authorList>
    </citation>
    <scope>NUCLEOTIDE SEQUENCE [LARGE SCALE GENOMIC DNA]</scope>
    <source>
        <strain evidence="3">F 1598</strain>
    </source>
</reference>
<organism evidence="2 3">
    <name type="scientific">Piloderma croceum (strain F 1598)</name>
    <dbReference type="NCBI Taxonomy" id="765440"/>
    <lineage>
        <taxon>Eukaryota</taxon>
        <taxon>Fungi</taxon>
        <taxon>Dikarya</taxon>
        <taxon>Basidiomycota</taxon>
        <taxon>Agaricomycotina</taxon>
        <taxon>Agaricomycetes</taxon>
        <taxon>Agaricomycetidae</taxon>
        <taxon>Atheliales</taxon>
        <taxon>Atheliaceae</taxon>
        <taxon>Piloderma</taxon>
    </lineage>
</organism>
<evidence type="ECO:0000256" key="1">
    <source>
        <dbReference type="SAM" id="MobiDB-lite"/>
    </source>
</evidence>